<dbReference type="STRING" id="797419.SAMN05216556_10478"/>
<keyword evidence="3" id="KW-1185">Reference proteome</keyword>
<dbReference type="AlphaFoldDB" id="A0A1M6B122"/>
<keyword evidence="1" id="KW-0472">Membrane</keyword>
<accession>A0A1M6B122</accession>
<protein>
    <submittedName>
        <fullName evidence="2">Uncharacterized protein</fullName>
    </submittedName>
</protein>
<dbReference type="RefSeq" id="WP_073214289.1">
    <property type="nucleotide sequence ID" value="NZ_FNNS01000004.1"/>
</dbReference>
<evidence type="ECO:0000313" key="2">
    <source>
        <dbReference type="EMBL" id="SHI42391.1"/>
    </source>
</evidence>
<organism evidence="2 3">
    <name type="scientific">Aequorivita viscosa</name>
    <dbReference type="NCBI Taxonomy" id="797419"/>
    <lineage>
        <taxon>Bacteria</taxon>
        <taxon>Pseudomonadati</taxon>
        <taxon>Bacteroidota</taxon>
        <taxon>Flavobacteriia</taxon>
        <taxon>Flavobacteriales</taxon>
        <taxon>Flavobacteriaceae</taxon>
        <taxon>Aequorivita</taxon>
    </lineage>
</organism>
<reference evidence="3" key="1">
    <citation type="submission" date="2016-11" db="EMBL/GenBank/DDBJ databases">
        <authorList>
            <person name="Varghese N."/>
            <person name="Submissions S."/>
        </authorList>
    </citation>
    <scope>NUCLEOTIDE SEQUENCE [LARGE SCALE GENOMIC DNA]</scope>
    <source>
        <strain evidence="3">DSM 26349</strain>
    </source>
</reference>
<proteinExistence type="predicted"/>
<feature type="transmembrane region" description="Helical" evidence="1">
    <location>
        <begin position="172"/>
        <end position="195"/>
    </location>
</feature>
<dbReference type="OrthoDB" id="709028at2"/>
<dbReference type="Proteomes" id="UP000184172">
    <property type="component" value="Unassembled WGS sequence"/>
</dbReference>
<name>A0A1M6B122_9FLAO</name>
<keyword evidence="1" id="KW-1133">Transmembrane helix</keyword>
<gene>
    <name evidence="2" type="ORF">SAMN04487908_10275</name>
</gene>
<dbReference type="EMBL" id="FQYV01000002">
    <property type="protein sequence ID" value="SHI42391.1"/>
    <property type="molecule type" value="Genomic_DNA"/>
</dbReference>
<evidence type="ECO:0000256" key="1">
    <source>
        <dbReference type="SAM" id="Phobius"/>
    </source>
</evidence>
<sequence length="215" mass="25499">MDELELLKSQWHSRDEELPRLTYGEIYKMLLKKSSSIVKWILFISIAEIVFWTILAFSLPDSSHEFTDDLGLHDIMFTANILYYIVFVFFIIIFYRNYKKISTTDSIKDLMGNIIRTRKTVKYFIIYNIAGASVMMLAINIFYYTNQDLVFDLMVADYGVLSTMDKQQFITIFFWTQAIIGLVFIALIVLFYRLVYGILLRRLKRNYEELEKIEA</sequence>
<feature type="transmembrane region" description="Helical" evidence="1">
    <location>
        <begin position="37"/>
        <end position="55"/>
    </location>
</feature>
<keyword evidence="1" id="KW-0812">Transmembrane</keyword>
<evidence type="ECO:0000313" key="3">
    <source>
        <dbReference type="Proteomes" id="UP000184172"/>
    </source>
</evidence>
<feature type="transmembrane region" description="Helical" evidence="1">
    <location>
        <begin position="124"/>
        <end position="144"/>
    </location>
</feature>
<feature type="transmembrane region" description="Helical" evidence="1">
    <location>
        <begin position="75"/>
        <end position="95"/>
    </location>
</feature>